<comment type="pathway">
    <text evidence="1 8">Cofactor biosynthesis; tetrahydrofolate biosynthesis; 5,6,7,8-tetrahydrofolate from 7,8-dihydrofolate: step 1/1.</text>
</comment>
<keyword evidence="4 8" id="KW-0554">One-carbon metabolism</keyword>
<dbReference type="EMBL" id="CP036274">
    <property type="protein sequence ID" value="QDU31620.1"/>
    <property type="molecule type" value="Genomic_DNA"/>
</dbReference>
<dbReference type="PROSITE" id="PS00075">
    <property type="entry name" value="DHFR_1"/>
    <property type="match status" value="1"/>
</dbReference>
<reference evidence="11 12" key="1">
    <citation type="submission" date="2019-02" db="EMBL/GenBank/DDBJ databases">
        <title>Deep-cultivation of Planctomycetes and their phenomic and genomic characterization uncovers novel biology.</title>
        <authorList>
            <person name="Wiegand S."/>
            <person name="Jogler M."/>
            <person name="Boedeker C."/>
            <person name="Pinto D."/>
            <person name="Vollmers J."/>
            <person name="Rivas-Marin E."/>
            <person name="Kohn T."/>
            <person name="Peeters S.H."/>
            <person name="Heuer A."/>
            <person name="Rast P."/>
            <person name="Oberbeckmann S."/>
            <person name="Bunk B."/>
            <person name="Jeske O."/>
            <person name="Meyerdierks A."/>
            <person name="Storesund J.E."/>
            <person name="Kallscheuer N."/>
            <person name="Luecker S."/>
            <person name="Lage O.M."/>
            <person name="Pohl T."/>
            <person name="Merkel B.J."/>
            <person name="Hornburger P."/>
            <person name="Mueller R.-W."/>
            <person name="Bruemmer F."/>
            <person name="Labrenz M."/>
            <person name="Spormann A.M."/>
            <person name="Op den Camp H."/>
            <person name="Overmann J."/>
            <person name="Amann R."/>
            <person name="Jetten M.S.M."/>
            <person name="Mascher T."/>
            <person name="Medema M.H."/>
            <person name="Devos D.P."/>
            <person name="Kaster A.-K."/>
            <person name="Ovreas L."/>
            <person name="Rohde M."/>
            <person name="Galperin M.Y."/>
            <person name="Jogler C."/>
        </authorList>
    </citation>
    <scope>NUCLEOTIDE SEQUENCE [LARGE SCALE GENOMIC DNA]</scope>
    <source>
        <strain evidence="11 12">ETA_A8</strain>
    </source>
</reference>
<dbReference type="GO" id="GO:0046452">
    <property type="term" value="P:dihydrofolate metabolic process"/>
    <property type="evidence" value="ECO:0007669"/>
    <property type="project" value="TreeGrafter"/>
</dbReference>
<dbReference type="GO" id="GO:0006730">
    <property type="term" value="P:one-carbon metabolic process"/>
    <property type="evidence" value="ECO:0007669"/>
    <property type="project" value="UniProtKB-KW"/>
</dbReference>
<dbReference type="InterPro" id="IPR017925">
    <property type="entry name" value="DHFR_CS"/>
</dbReference>
<dbReference type="GO" id="GO:0046654">
    <property type="term" value="P:tetrahydrofolate biosynthetic process"/>
    <property type="evidence" value="ECO:0007669"/>
    <property type="project" value="UniProtKB-UniPathway"/>
</dbReference>
<evidence type="ECO:0000256" key="2">
    <source>
        <dbReference type="ARBA" id="ARBA00009539"/>
    </source>
</evidence>
<evidence type="ECO:0000256" key="6">
    <source>
        <dbReference type="ARBA" id="ARBA00023002"/>
    </source>
</evidence>
<evidence type="ECO:0000256" key="3">
    <source>
        <dbReference type="ARBA" id="ARBA00012856"/>
    </source>
</evidence>
<proteinExistence type="inferred from homology"/>
<dbReference type="PROSITE" id="PS51330">
    <property type="entry name" value="DHFR_2"/>
    <property type="match status" value="1"/>
</dbReference>
<dbReference type="EC" id="1.5.1.3" evidence="3 8"/>
<dbReference type="AlphaFoldDB" id="A0A517YN14"/>
<dbReference type="Proteomes" id="UP000315017">
    <property type="component" value="Chromosome"/>
</dbReference>
<name>A0A517YN14_9BACT</name>
<protein>
    <recommendedName>
        <fullName evidence="3 8">Dihydrofolate reductase</fullName>
        <ecNumber evidence="3 8">1.5.1.3</ecNumber>
    </recommendedName>
</protein>
<dbReference type="Pfam" id="PF00186">
    <property type="entry name" value="DHFR_1"/>
    <property type="match status" value="1"/>
</dbReference>
<dbReference type="InterPro" id="IPR024072">
    <property type="entry name" value="DHFR-like_dom_sf"/>
</dbReference>
<dbReference type="Gene3D" id="3.40.430.10">
    <property type="entry name" value="Dihydrofolate Reductase, subunit A"/>
    <property type="match status" value="1"/>
</dbReference>
<evidence type="ECO:0000259" key="10">
    <source>
        <dbReference type="PROSITE" id="PS51330"/>
    </source>
</evidence>
<keyword evidence="5 8" id="KW-0521">NADP</keyword>
<dbReference type="RefSeq" id="WP_238397842.1">
    <property type="nucleotide sequence ID" value="NZ_CP036274.1"/>
</dbReference>
<evidence type="ECO:0000313" key="12">
    <source>
        <dbReference type="Proteomes" id="UP000315017"/>
    </source>
</evidence>
<dbReference type="GO" id="GO:0046655">
    <property type="term" value="P:folic acid metabolic process"/>
    <property type="evidence" value="ECO:0007669"/>
    <property type="project" value="TreeGrafter"/>
</dbReference>
<dbReference type="GO" id="GO:0005829">
    <property type="term" value="C:cytosol"/>
    <property type="evidence" value="ECO:0007669"/>
    <property type="project" value="TreeGrafter"/>
</dbReference>
<keyword evidence="12" id="KW-1185">Reference proteome</keyword>
<dbReference type="CDD" id="cd00209">
    <property type="entry name" value="DHFR"/>
    <property type="match status" value="1"/>
</dbReference>
<dbReference type="KEGG" id="aagg:ETAA8_67800"/>
<dbReference type="PIRSF" id="PIRSF000194">
    <property type="entry name" value="DHFR"/>
    <property type="match status" value="1"/>
</dbReference>
<evidence type="ECO:0000256" key="4">
    <source>
        <dbReference type="ARBA" id="ARBA00022563"/>
    </source>
</evidence>
<dbReference type="GO" id="GO:0004146">
    <property type="term" value="F:dihydrofolate reductase activity"/>
    <property type="evidence" value="ECO:0007669"/>
    <property type="project" value="UniProtKB-EC"/>
</dbReference>
<gene>
    <name evidence="11" type="primary">dhfrIII</name>
    <name evidence="11" type="ORF">ETAA8_67800</name>
</gene>
<evidence type="ECO:0000313" key="11">
    <source>
        <dbReference type="EMBL" id="QDU31620.1"/>
    </source>
</evidence>
<feature type="domain" description="DHFR" evidence="10">
    <location>
        <begin position="3"/>
        <end position="178"/>
    </location>
</feature>
<evidence type="ECO:0000256" key="5">
    <source>
        <dbReference type="ARBA" id="ARBA00022857"/>
    </source>
</evidence>
<evidence type="ECO:0000256" key="7">
    <source>
        <dbReference type="ARBA" id="ARBA00025067"/>
    </source>
</evidence>
<dbReference type="InterPro" id="IPR001796">
    <property type="entry name" value="DHFR_dom"/>
</dbReference>
<comment type="similarity">
    <text evidence="2 8 9">Belongs to the dihydrofolate reductase family.</text>
</comment>
<evidence type="ECO:0000256" key="1">
    <source>
        <dbReference type="ARBA" id="ARBA00004903"/>
    </source>
</evidence>
<dbReference type="UniPathway" id="UPA00077">
    <property type="reaction ID" value="UER00158"/>
</dbReference>
<dbReference type="PANTHER" id="PTHR48069:SF3">
    <property type="entry name" value="DIHYDROFOLATE REDUCTASE"/>
    <property type="match status" value="1"/>
</dbReference>
<evidence type="ECO:0000256" key="9">
    <source>
        <dbReference type="RuleBase" id="RU004474"/>
    </source>
</evidence>
<dbReference type="SUPFAM" id="SSF53597">
    <property type="entry name" value="Dihydrofolate reductase-like"/>
    <property type="match status" value="1"/>
</dbReference>
<comment type="function">
    <text evidence="7 8">Key enzyme in folate metabolism. Catalyzes an essential reaction for de novo glycine and purine synthesis, and for DNA precursor synthesis.</text>
</comment>
<dbReference type="GO" id="GO:0050661">
    <property type="term" value="F:NADP binding"/>
    <property type="evidence" value="ECO:0007669"/>
    <property type="project" value="InterPro"/>
</dbReference>
<evidence type="ECO:0000256" key="8">
    <source>
        <dbReference type="PIRNR" id="PIRNR000194"/>
    </source>
</evidence>
<keyword evidence="6 8" id="KW-0560">Oxidoreductase</keyword>
<dbReference type="PRINTS" id="PR00070">
    <property type="entry name" value="DHFR"/>
</dbReference>
<dbReference type="InterPro" id="IPR012259">
    <property type="entry name" value="DHFR"/>
</dbReference>
<accession>A0A517YN14</accession>
<sequence>MPRLSLLVAVARNGVIGNRGELPWRLSADLKRFKQLTLGQTVLMGRKTYESIVAALGKPLPGRVSLVLSRQAEPVSVEATLPSVAIDGAGQVLLVRDVAAALSLAREQSELFVVGGGEIYALTLPQADRLYWTWVEAEPAGDTSFPRVEWNEWKLQQETRYTADARNQYDTTFAIYERAPT</sequence>
<organism evidence="11 12">
    <name type="scientific">Anatilimnocola aggregata</name>
    <dbReference type="NCBI Taxonomy" id="2528021"/>
    <lineage>
        <taxon>Bacteria</taxon>
        <taxon>Pseudomonadati</taxon>
        <taxon>Planctomycetota</taxon>
        <taxon>Planctomycetia</taxon>
        <taxon>Pirellulales</taxon>
        <taxon>Pirellulaceae</taxon>
        <taxon>Anatilimnocola</taxon>
    </lineage>
</organism>
<comment type="catalytic activity">
    <reaction evidence="8">
        <text>(6S)-5,6,7,8-tetrahydrofolate + NADP(+) = 7,8-dihydrofolate + NADPH + H(+)</text>
        <dbReference type="Rhea" id="RHEA:15009"/>
        <dbReference type="ChEBI" id="CHEBI:15378"/>
        <dbReference type="ChEBI" id="CHEBI:57451"/>
        <dbReference type="ChEBI" id="CHEBI:57453"/>
        <dbReference type="ChEBI" id="CHEBI:57783"/>
        <dbReference type="ChEBI" id="CHEBI:58349"/>
        <dbReference type="EC" id="1.5.1.3"/>
    </reaction>
</comment>
<dbReference type="PANTHER" id="PTHR48069">
    <property type="entry name" value="DIHYDROFOLATE REDUCTASE"/>
    <property type="match status" value="1"/>
</dbReference>